<dbReference type="PANTHER" id="PTHR33990">
    <property type="entry name" value="PROTEIN YJDN-RELATED"/>
    <property type="match status" value="1"/>
</dbReference>
<dbReference type="Proteomes" id="UP000006633">
    <property type="component" value="Chromosome"/>
</dbReference>
<dbReference type="RefSeq" id="WP_013167135.1">
    <property type="nucleotide sequence ID" value="NC_014217.1"/>
</dbReference>
<protein>
    <submittedName>
        <fullName evidence="2">3-demethylubiquinone-9 3-methyltransferase</fullName>
    </submittedName>
</protein>
<dbReference type="SUPFAM" id="SSF54593">
    <property type="entry name" value="Glyoxalase/Bleomycin resistance protein/Dihydroxybiphenyl dioxygenase"/>
    <property type="match status" value="1"/>
</dbReference>
<dbReference type="PANTHER" id="PTHR33990:SF2">
    <property type="entry name" value="PHNB-LIKE DOMAIN-CONTAINING PROTEIN"/>
    <property type="match status" value="1"/>
</dbReference>
<sequence>MAIQQKITPYLWFDGTAEEAAKFYVSIFPNSRIVAVSNYPEAGPGDPGSVMVVVFELEGQTFGAINGGTMFTLSEATSFLIDCTTQAEIDHYWSRLLEGGGTEQPCGWLKDRYGMSWQVNSQRLVEKVHTSGDTAAIARVMAAMMEMGKIDLGALERAYEG</sequence>
<evidence type="ECO:0000313" key="2">
    <source>
        <dbReference type="EMBL" id="ADH89631.1"/>
    </source>
</evidence>
<dbReference type="Pfam" id="PF06983">
    <property type="entry name" value="3-dmu-9_3-mt"/>
    <property type="match status" value="1"/>
</dbReference>
<accession>D7A2G8</accession>
<evidence type="ECO:0000313" key="3">
    <source>
        <dbReference type="Proteomes" id="UP000006633"/>
    </source>
</evidence>
<dbReference type="GO" id="GO:0032259">
    <property type="term" value="P:methylation"/>
    <property type="evidence" value="ECO:0007669"/>
    <property type="project" value="UniProtKB-KW"/>
</dbReference>
<reference evidence="2 3" key="1">
    <citation type="journal article" date="2012" name="Stand. Genomic Sci.">
        <title>Complete genome sequence of the facultatively chemolithoautotrophic and methylotrophic alpha Proteobacterium Starkeya novella type strain (ATCC 8093(T)).</title>
        <authorList>
            <person name="Kappler U."/>
            <person name="Davenport K."/>
            <person name="Beatson S."/>
            <person name="Lucas S."/>
            <person name="Lapidus A."/>
            <person name="Copeland A."/>
            <person name="Berry K.W."/>
            <person name="Glavina Del Rio T."/>
            <person name="Hammon N."/>
            <person name="Dalin E."/>
            <person name="Tice H."/>
            <person name="Pitluck S."/>
            <person name="Richardson P."/>
            <person name="Bruce D."/>
            <person name="Goodwin L.A."/>
            <person name="Han C."/>
            <person name="Tapia R."/>
            <person name="Detter J.C."/>
            <person name="Chang Y.J."/>
            <person name="Jeffries C.D."/>
            <person name="Land M."/>
            <person name="Hauser L."/>
            <person name="Kyrpides N.C."/>
            <person name="Goker M."/>
            <person name="Ivanova N."/>
            <person name="Klenk H.P."/>
            <person name="Woyke T."/>
        </authorList>
    </citation>
    <scope>NUCLEOTIDE SEQUENCE [LARGE SCALE GENOMIC DNA]</scope>
    <source>
        <strain evidence="3">ATCC 8093 / DSM 506 / JCM 20403 / CCM 1077 / IAM 12100 / NBRC 12443 / NCIMB 10456</strain>
    </source>
</reference>
<dbReference type="STRING" id="639283.Snov_2336"/>
<evidence type="ECO:0000259" key="1">
    <source>
        <dbReference type="Pfam" id="PF06983"/>
    </source>
</evidence>
<organism evidence="2 3">
    <name type="scientific">Ancylobacter novellus (strain ATCC 8093 / DSM 506 / JCM 20403 / CCM 1077 / IAM 12100 / NBRC 12443 / NCIMB 10456)</name>
    <name type="common">Starkeya novella</name>
    <dbReference type="NCBI Taxonomy" id="639283"/>
    <lineage>
        <taxon>Bacteria</taxon>
        <taxon>Pseudomonadati</taxon>
        <taxon>Pseudomonadota</taxon>
        <taxon>Alphaproteobacteria</taxon>
        <taxon>Hyphomicrobiales</taxon>
        <taxon>Xanthobacteraceae</taxon>
        <taxon>Ancylobacter</taxon>
    </lineage>
</organism>
<dbReference type="eggNOG" id="COG3865">
    <property type="taxonomic scope" value="Bacteria"/>
</dbReference>
<dbReference type="EMBL" id="CP002026">
    <property type="protein sequence ID" value="ADH89631.1"/>
    <property type="molecule type" value="Genomic_DNA"/>
</dbReference>
<dbReference type="PIRSF" id="PIRSF021700">
    <property type="entry name" value="3_dmu_93_MTrfase"/>
    <property type="match status" value="1"/>
</dbReference>
<name>D7A2G8_ANCN5</name>
<dbReference type="HOGENOM" id="CLU_046006_22_1_5"/>
<gene>
    <name evidence="2" type="ordered locus">Snov_2336</name>
</gene>
<dbReference type="Gene3D" id="3.10.180.10">
    <property type="entry name" value="2,3-Dihydroxybiphenyl 1,2-Dioxygenase, domain 1"/>
    <property type="match status" value="1"/>
</dbReference>
<dbReference type="InterPro" id="IPR028973">
    <property type="entry name" value="PhnB-like"/>
</dbReference>
<dbReference type="InterPro" id="IPR029068">
    <property type="entry name" value="Glyas_Bleomycin-R_OHBP_Dase"/>
</dbReference>
<proteinExistence type="predicted"/>
<dbReference type="InterPro" id="IPR009725">
    <property type="entry name" value="3_dmu_93_MTrfase"/>
</dbReference>
<dbReference type="CDD" id="cd06588">
    <property type="entry name" value="PhnB_like"/>
    <property type="match status" value="1"/>
</dbReference>
<dbReference type="AlphaFoldDB" id="D7A2G8"/>
<dbReference type="GO" id="GO:0008168">
    <property type="term" value="F:methyltransferase activity"/>
    <property type="evidence" value="ECO:0007669"/>
    <property type="project" value="UniProtKB-KW"/>
</dbReference>
<keyword evidence="3" id="KW-1185">Reference proteome</keyword>
<dbReference type="OrthoDB" id="9806473at2"/>
<dbReference type="KEGG" id="sno:Snov_2336"/>
<feature type="domain" description="PhnB-like" evidence="1">
    <location>
        <begin position="5"/>
        <end position="119"/>
    </location>
</feature>